<sequence>MEKTGIDSTENVIGEAELGDTIGNNPNHVPSLREIQDLKDADLLDIFKSASNPASTRPPEPEFLSLATPGHVFPVLRMQAPTASPLNASPATFLERNGDDRPESKSPAYVASSTLGELANTGAHIFVSGAEQFGRSLGVDTGRLSSSLLNVGSAIFGKKR</sequence>
<reference evidence="3" key="1">
    <citation type="submission" date="2022-11" db="UniProtKB">
        <authorList>
            <consortium name="WormBaseParasite"/>
        </authorList>
    </citation>
    <scope>IDENTIFICATION</scope>
</reference>
<name>A0A914R5W4_PAREQ</name>
<dbReference type="AlphaFoldDB" id="A0A914R5W4"/>
<organism evidence="2 3">
    <name type="scientific">Parascaris equorum</name>
    <name type="common">Equine roundworm</name>
    <dbReference type="NCBI Taxonomy" id="6256"/>
    <lineage>
        <taxon>Eukaryota</taxon>
        <taxon>Metazoa</taxon>
        <taxon>Ecdysozoa</taxon>
        <taxon>Nematoda</taxon>
        <taxon>Chromadorea</taxon>
        <taxon>Rhabditida</taxon>
        <taxon>Spirurina</taxon>
        <taxon>Ascaridomorpha</taxon>
        <taxon>Ascaridoidea</taxon>
        <taxon>Ascarididae</taxon>
        <taxon>Parascaris</taxon>
    </lineage>
</organism>
<feature type="compositionally biased region" description="Polar residues" evidence="1">
    <location>
        <begin position="1"/>
        <end position="11"/>
    </location>
</feature>
<dbReference type="Proteomes" id="UP000887564">
    <property type="component" value="Unplaced"/>
</dbReference>
<evidence type="ECO:0000313" key="3">
    <source>
        <dbReference type="WBParaSite" id="PEQ_0000184601-mRNA-1"/>
    </source>
</evidence>
<keyword evidence="2" id="KW-1185">Reference proteome</keyword>
<feature type="region of interest" description="Disordered" evidence="1">
    <location>
        <begin position="1"/>
        <end position="28"/>
    </location>
</feature>
<accession>A0A914R5W4</accession>
<dbReference type="WBParaSite" id="PEQ_0000184601-mRNA-1">
    <property type="protein sequence ID" value="PEQ_0000184601-mRNA-1"/>
    <property type="gene ID" value="PEQ_0000184601"/>
</dbReference>
<evidence type="ECO:0000256" key="1">
    <source>
        <dbReference type="SAM" id="MobiDB-lite"/>
    </source>
</evidence>
<protein>
    <submittedName>
        <fullName evidence="3">Uncharacterized protein</fullName>
    </submittedName>
</protein>
<proteinExistence type="predicted"/>
<evidence type="ECO:0000313" key="2">
    <source>
        <dbReference type="Proteomes" id="UP000887564"/>
    </source>
</evidence>
<feature type="region of interest" description="Disordered" evidence="1">
    <location>
        <begin position="83"/>
        <end position="107"/>
    </location>
</feature>